<dbReference type="InterPro" id="IPR001789">
    <property type="entry name" value="Sig_transdc_resp-reg_receiver"/>
</dbReference>
<dbReference type="SUPFAM" id="SSF52172">
    <property type="entry name" value="CheY-like"/>
    <property type="match status" value="1"/>
</dbReference>
<dbReference type="PANTHER" id="PTHR44591:SF3">
    <property type="entry name" value="RESPONSE REGULATORY DOMAIN-CONTAINING PROTEIN"/>
    <property type="match status" value="1"/>
</dbReference>
<feature type="domain" description="Response regulatory" evidence="4">
    <location>
        <begin position="9"/>
        <end position="125"/>
    </location>
</feature>
<evidence type="ECO:0000256" key="3">
    <source>
        <dbReference type="SAM" id="MobiDB-lite"/>
    </source>
</evidence>
<dbReference type="Gene3D" id="3.40.50.2300">
    <property type="match status" value="1"/>
</dbReference>
<dbReference type="Proteomes" id="UP001597260">
    <property type="component" value="Unassembled WGS sequence"/>
</dbReference>
<dbReference type="SMART" id="SM00448">
    <property type="entry name" value="REC"/>
    <property type="match status" value="1"/>
</dbReference>
<evidence type="ECO:0000259" key="4">
    <source>
        <dbReference type="PROSITE" id="PS50110"/>
    </source>
</evidence>
<dbReference type="RefSeq" id="WP_377569397.1">
    <property type="nucleotide sequence ID" value="NZ_JBHTMP010000011.1"/>
</dbReference>
<evidence type="ECO:0000313" key="5">
    <source>
        <dbReference type="EMBL" id="MFD1321371.1"/>
    </source>
</evidence>
<evidence type="ECO:0000256" key="1">
    <source>
        <dbReference type="ARBA" id="ARBA00022553"/>
    </source>
</evidence>
<reference evidence="6" key="1">
    <citation type="journal article" date="2019" name="Int. J. Syst. Evol. Microbiol.">
        <title>The Global Catalogue of Microorganisms (GCM) 10K type strain sequencing project: providing services to taxonomists for standard genome sequencing and annotation.</title>
        <authorList>
            <consortium name="The Broad Institute Genomics Platform"/>
            <consortium name="The Broad Institute Genome Sequencing Center for Infectious Disease"/>
            <person name="Wu L."/>
            <person name="Ma J."/>
        </authorList>
    </citation>
    <scope>NUCLEOTIDE SEQUENCE [LARGE SCALE GENOMIC DNA]</scope>
    <source>
        <strain evidence="6">JCM 31037</strain>
    </source>
</reference>
<evidence type="ECO:0000256" key="2">
    <source>
        <dbReference type="PROSITE-ProRule" id="PRU00169"/>
    </source>
</evidence>
<protein>
    <submittedName>
        <fullName evidence="5">Response regulator</fullName>
    </submittedName>
</protein>
<dbReference type="EMBL" id="JBHTMP010000011">
    <property type="protein sequence ID" value="MFD1321371.1"/>
    <property type="molecule type" value="Genomic_DNA"/>
</dbReference>
<dbReference type="CDD" id="cd00156">
    <property type="entry name" value="REC"/>
    <property type="match status" value="1"/>
</dbReference>
<keyword evidence="1 2" id="KW-0597">Phosphoprotein</keyword>
<sequence length="396" mass="42304">MTPPLADVHVLVADDQPDVARTLCRPVERAGARLQFVNSGTAALTAATGRPFDLMIVDLKMPPDDWGGLWLLERLQAEGLRTPALVLSGEGSKKQSIRAIRLGAADWVDKDDAGTELLDRCAEVHGKWQAQALEEAIGRLPAPLAAHFDRYRRANDVDRQVNAGLAALEAVLRFAAVVGLATTPPAPLPGVSALQLARPSMGTWLTVCTRLRTLAGAGGDFSRLLTCLIPGSAAQPVQDLVNLRNSIAHGRTTPTAAHADQLDGLLRRFAARAAAFWRADIGVATTMTYDGMVFHAEFDRLRGTSGPFAHTVVTAGPPVTRQVFLLPYAGAPVTLSPWLVAERGPESGKYHCFQFDGSDARPTTVSPLRYANAGDPAGPTPPPSTATWQAAEPWVR</sequence>
<keyword evidence="6" id="KW-1185">Reference proteome</keyword>
<dbReference type="Pfam" id="PF00072">
    <property type="entry name" value="Response_reg"/>
    <property type="match status" value="1"/>
</dbReference>
<dbReference type="InterPro" id="IPR011006">
    <property type="entry name" value="CheY-like_superfamily"/>
</dbReference>
<organism evidence="5 6">
    <name type="scientific">Micromonospora sonneratiae</name>
    <dbReference type="NCBI Taxonomy" id="1184706"/>
    <lineage>
        <taxon>Bacteria</taxon>
        <taxon>Bacillati</taxon>
        <taxon>Actinomycetota</taxon>
        <taxon>Actinomycetes</taxon>
        <taxon>Micromonosporales</taxon>
        <taxon>Micromonosporaceae</taxon>
        <taxon>Micromonospora</taxon>
    </lineage>
</organism>
<feature type="region of interest" description="Disordered" evidence="3">
    <location>
        <begin position="370"/>
        <end position="396"/>
    </location>
</feature>
<accession>A0ABW3YCM6</accession>
<name>A0ABW3YCM6_9ACTN</name>
<feature type="modified residue" description="4-aspartylphosphate" evidence="2">
    <location>
        <position position="58"/>
    </location>
</feature>
<dbReference type="PANTHER" id="PTHR44591">
    <property type="entry name" value="STRESS RESPONSE REGULATOR PROTEIN 1"/>
    <property type="match status" value="1"/>
</dbReference>
<gene>
    <name evidence="5" type="ORF">ACFQ4H_09750</name>
</gene>
<proteinExistence type="predicted"/>
<comment type="caution">
    <text evidence="5">The sequence shown here is derived from an EMBL/GenBank/DDBJ whole genome shotgun (WGS) entry which is preliminary data.</text>
</comment>
<evidence type="ECO:0000313" key="6">
    <source>
        <dbReference type="Proteomes" id="UP001597260"/>
    </source>
</evidence>
<dbReference type="PROSITE" id="PS50110">
    <property type="entry name" value="RESPONSE_REGULATORY"/>
    <property type="match status" value="1"/>
</dbReference>
<dbReference type="InterPro" id="IPR050595">
    <property type="entry name" value="Bact_response_regulator"/>
</dbReference>